<dbReference type="InterPro" id="IPR015943">
    <property type="entry name" value="WD40/YVTN_repeat-like_dom_sf"/>
</dbReference>
<proteinExistence type="predicted"/>
<dbReference type="Pfam" id="PF00400">
    <property type="entry name" value="WD40"/>
    <property type="match status" value="1"/>
</dbReference>
<dbReference type="PANTHER" id="PTHR43991:SF9">
    <property type="entry name" value="DUF2415 DOMAIN-CONTAINING PROTEIN"/>
    <property type="match status" value="1"/>
</dbReference>
<protein>
    <submittedName>
        <fullName evidence="3">G11361 protein</fullName>
    </submittedName>
</protein>
<dbReference type="InterPro" id="IPR019417">
    <property type="entry name" value="DUF2415"/>
</dbReference>
<evidence type="ECO:0000313" key="4">
    <source>
        <dbReference type="Proteomes" id="UP001497392"/>
    </source>
</evidence>
<gene>
    <name evidence="3" type="primary">g11361</name>
    <name evidence="3" type="ORF">VP750_LOCUS10164</name>
</gene>
<accession>A0ABP1GC55</accession>
<feature type="domain" description="DUF2415" evidence="2">
    <location>
        <begin position="240"/>
        <end position="278"/>
    </location>
</feature>
<feature type="repeat" description="WD" evidence="1">
    <location>
        <begin position="198"/>
        <end position="228"/>
    </location>
</feature>
<dbReference type="PANTHER" id="PTHR43991">
    <property type="entry name" value="WD REPEAT PROTEIN (AFU_ORTHOLOGUE AFUA_8G05640)-RELATED"/>
    <property type="match status" value="1"/>
</dbReference>
<evidence type="ECO:0000313" key="3">
    <source>
        <dbReference type="EMBL" id="CAL5228258.1"/>
    </source>
</evidence>
<dbReference type="InterPro" id="IPR036322">
    <property type="entry name" value="WD40_repeat_dom_sf"/>
</dbReference>
<evidence type="ECO:0000259" key="2">
    <source>
        <dbReference type="Pfam" id="PF10313"/>
    </source>
</evidence>
<dbReference type="Proteomes" id="UP001497392">
    <property type="component" value="Unassembled WGS sequence"/>
</dbReference>
<dbReference type="SUPFAM" id="SSF50978">
    <property type="entry name" value="WD40 repeat-like"/>
    <property type="match status" value="1"/>
</dbReference>
<dbReference type="Pfam" id="PF10313">
    <property type="entry name" value="DUF2415"/>
    <property type="match status" value="1"/>
</dbReference>
<reference evidence="3 4" key="1">
    <citation type="submission" date="2024-06" db="EMBL/GenBank/DDBJ databases">
        <authorList>
            <person name="Kraege A."/>
            <person name="Thomma B."/>
        </authorList>
    </citation>
    <scope>NUCLEOTIDE SEQUENCE [LARGE SCALE GENOMIC DNA]</scope>
</reference>
<sequence length="340" mass="36533">MEHTLVSPNPTYSRGEANTVQHWQLRDLIHVPEADHCLYFVRGGATRRLHTEKGEVEIMQSYGIAPTAMTADHGYIAAGAQRGMLMVASTVDGSYVHCGEVGGSVVNALHLGKDPRGKLRLYVSNNDRQVRVFDLPSMRQVDTICCPAPVNYSSLSPNGDLLACVGDSDETHFYRAGPSGFVEYSSFCEATDAGMTCAWNPSGTLLAAGYQDGSLVIWDPRAHRRVARLQAAGQEPGLSACRCVKFGNGPADLLAYNEHCSFTHVVDARNFQQEQIIDVDAAIGALPGEPCALSGLAFAPNGRRLYVGVEGSEMDTGPHGILAFDAQMLSRTTFGAAQLA</sequence>
<dbReference type="Gene3D" id="2.130.10.10">
    <property type="entry name" value="YVTN repeat-like/Quinoprotein amine dehydrogenase"/>
    <property type="match status" value="2"/>
</dbReference>
<dbReference type="SMART" id="SM00320">
    <property type="entry name" value="WD40"/>
    <property type="match status" value="3"/>
</dbReference>
<name>A0ABP1GC55_9CHLO</name>
<dbReference type="EMBL" id="CAXHTA020000018">
    <property type="protein sequence ID" value="CAL5228258.1"/>
    <property type="molecule type" value="Genomic_DNA"/>
</dbReference>
<evidence type="ECO:0000256" key="1">
    <source>
        <dbReference type="PROSITE-ProRule" id="PRU00221"/>
    </source>
</evidence>
<comment type="caution">
    <text evidence="3">The sequence shown here is derived from an EMBL/GenBank/DDBJ whole genome shotgun (WGS) entry which is preliminary data.</text>
</comment>
<dbReference type="InterPro" id="IPR001680">
    <property type="entry name" value="WD40_rpt"/>
</dbReference>
<dbReference type="PROSITE" id="PS50082">
    <property type="entry name" value="WD_REPEATS_2"/>
    <property type="match status" value="1"/>
</dbReference>
<keyword evidence="4" id="KW-1185">Reference proteome</keyword>
<keyword evidence="1" id="KW-0853">WD repeat</keyword>
<organism evidence="3 4">
    <name type="scientific">Coccomyxa viridis</name>
    <dbReference type="NCBI Taxonomy" id="1274662"/>
    <lineage>
        <taxon>Eukaryota</taxon>
        <taxon>Viridiplantae</taxon>
        <taxon>Chlorophyta</taxon>
        <taxon>core chlorophytes</taxon>
        <taxon>Trebouxiophyceae</taxon>
        <taxon>Trebouxiophyceae incertae sedis</taxon>
        <taxon>Coccomyxaceae</taxon>
        <taxon>Coccomyxa</taxon>
    </lineage>
</organism>